<evidence type="ECO:0000313" key="2">
    <source>
        <dbReference type="EMBL" id="GIY23923.1"/>
    </source>
</evidence>
<evidence type="ECO:0000256" key="1">
    <source>
        <dbReference type="SAM" id="MobiDB-lite"/>
    </source>
</evidence>
<organism evidence="2 3">
    <name type="scientific">Caerostris darwini</name>
    <dbReference type="NCBI Taxonomy" id="1538125"/>
    <lineage>
        <taxon>Eukaryota</taxon>
        <taxon>Metazoa</taxon>
        <taxon>Ecdysozoa</taxon>
        <taxon>Arthropoda</taxon>
        <taxon>Chelicerata</taxon>
        <taxon>Arachnida</taxon>
        <taxon>Araneae</taxon>
        <taxon>Araneomorphae</taxon>
        <taxon>Entelegynae</taxon>
        <taxon>Araneoidea</taxon>
        <taxon>Araneidae</taxon>
        <taxon>Caerostris</taxon>
    </lineage>
</organism>
<proteinExistence type="predicted"/>
<feature type="region of interest" description="Disordered" evidence="1">
    <location>
        <begin position="1"/>
        <end position="40"/>
    </location>
</feature>
<gene>
    <name evidence="2" type="ORF">CDAR_83761</name>
</gene>
<evidence type="ECO:0000313" key="3">
    <source>
        <dbReference type="Proteomes" id="UP001054837"/>
    </source>
</evidence>
<sequence>MARKISNRSFPDGSNAFADLNPISSEENDESDIDDNVYDDPFVNPAPAETVINKINTNIDAGLALVPGEDQIPLLVLFDDLAEELSYPRICCVDMRRFTRKKPLTY</sequence>
<name>A0AAV4RPP2_9ARAC</name>
<comment type="caution">
    <text evidence="2">The sequence shown here is derived from an EMBL/GenBank/DDBJ whole genome shotgun (WGS) entry which is preliminary data.</text>
</comment>
<protein>
    <submittedName>
        <fullName evidence="2">Uncharacterized protein</fullName>
    </submittedName>
</protein>
<dbReference type="Proteomes" id="UP001054837">
    <property type="component" value="Unassembled WGS sequence"/>
</dbReference>
<feature type="compositionally biased region" description="Acidic residues" evidence="1">
    <location>
        <begin position="26"/>
        <end position="38"/>
    </location>
</feature>
<dbReference type="EMBL" id="BPLQ01006611">
    <property type="protein sequence ID" value="GIY23923.1"/>
    <property type="molecule type" value="Genomic_DNA"/>
</dbReference>
<keyword evidence="3" id="KW-1185">Reference proteome</keyword>
<dbReference type="AlphaFoldDB" id="A0AAV4RPP2"/>
<accession>A0AAV4RPP2</accession>
<reference evidence="2 3" key="1">
    <citation type="submission" date="2021-06" db="EMBL/GenBank/DDBJ databases">
        <title>Caerostris darwini draft genome.</title>
        <authorList>
            <person name="Kono N."/>
            <person name="Arakawa K."/>
        </authorList>
    </citation>
    <scope>NUCLEOTIDE SEQUENCE [LARGE SCALE GENOMIC DNA]</scope>
</reference>